<accession>A0ABS5DE93</accession>
<dbReference type="RefSeq" id="WP_210970007.1">
    <property type="nucleotide sequence ID" value="NZ_JAGPXE010000004.1"/>
</dbReference>
<comment type="caution">
    <text evidence="1">The sequence shown here is derived from an EMBL/GenBank/DDBJ whole genome shotgun (WGS) entry which is preliminary data.</text>
</comment>
<sequence>MDAAEFARRMNQTTTPTQVEDLVNELHDQHDRWTATQIVTEALPMVTPIDERD</sequence>
<evidence type="ECO:0000313" key="2">
    <source>
        <dbReference type="Proteomes" id="UP000674084"/>
    </source>
</evidence>
<gene>
    <name evidence="1" type="ORF">KBO27_11675</name>
</gene>
<name>A0ABS5DE93_9PSEU</name>
<keyword evidence="2" id="KW-1185">Reference proteome</keyword>
<reference evidence="1 2" key="1">
    <citation type="submission" date="2021-04" db="EMBL/GenBank/DDBJ databases">
        <title>Whole-genome sequencing of Saccharopolyspora endophytica KCTC 19397.</title>
        <authorList>
            <person name="Ay H."/>
            <person name="Saygin H."/>
            <person name="Sahin N."/>
        </authorList>
    </citation>
    <scope>NUCLEOTIDE SEQUENCE [LARGE SCALE GENOMIC DNA]</scope>
    <source>
        <strain evidence="1 2">KCTC 19397</strain>
    </source>
</reference>
<dbReference type="EMBL" id="JAGPXE010000004">
    <property type="protein sequence ID" value="MBQ0924605.1"/>
    <property type="molecule type" value="Genomic_DNA"/>
</dbReference>
<evidence type="ECO:0000313" key="1">
    <source>
        <dbReference type="EMBL" id="MBQ0924605.1"/>
    </source>
</evidence>
<protein>
    <submittedName>
        <fullName evidence="1">Uncharacterized protein</fullName>
    </submittedName>
</protein>
<proteinExistence type="predicted"/>
<organism evidence="1 2">
    <name type="scientific">Saccharopolyspora endophytica</name>
    <dbReference type="NCBI Taxonomy" id="543886"/>
    <lineage>
        <taxon>Bacteria</taxon>
        <taxon>Bacillati</taxon>
        <taxon>Actinomycetota</taxon>
        <taxon>Actinomycetes</taxon>
        <taxon>Pseudonocardiales</taxon>
        <taxon>Pseudonocardiaceae</taxon>
        <taxon>Saccharopolyspora</taxon>
    </lineage>
</organism>
<dbReference type="Proteomes" id="UP000674084">
    <property type="component" value="Unassembled WGS sequence"/>
</dbReference>